<dbReference type="Gene3D" id="3.40.50.720">
    <property type="entry name" value="NAD(P)-binding Rossmann-like Domain"/>
    <property type="match status" value="1"/>
</dbReference>
<dbReference type="InterPro" id="IPR005913">
    <property type="entry name" value="dTDP_dehydrorham_reduct"/>
</dbReference>
<evidence type="ECO:0000256" key="2">
    <source>
        <dbReference type="RuleBase" id="RU364082"/>
    </source>
</evidence>
<evidence type="ECO:0000313" key="5">
    <source>
        <dbReference type="Proteomes" id="UP001623591"/>
    </source>
</evidence>
<dbReference type="EMBL" id="JBJHZZ010000009">
    <property type="protein sequence ID" value="MFL0247827.1"/>
    <property type="molecule type" value="Genomic_DNA"/>
</dbReference>
<protein>
    <recommendedName>
        <fullName evidence="2">dTDP-4-dehydrorhamnose reductase</fullName>
        <ecNumber evidence="2">1.1.1.133</ecNumber>
    </recommendedName>
</protein>
<gene>
    <name evidence="4" type="ORF">ACJDUG_12680</name>
</gene>
<evidence type="ECO:0000259" key="3">
    <source>
        <dbReference type="Pfam" id="PF04321"/>
    </source>
</evidence>
<sequence>MNILITGTDGNIGSYLIKSLCKNHRIFALNKNDLDVTDKNMCIEKIKNLKPHIVLHTAALSNVDLCERDETSAYSINTIGSLNVAYPCSLLDIPIIYFSCSNVYDGNKLGPYYETDLCSPINVYGKTKLAGEKLIRTICSKYFILRTSWIYGTKDCFVKNVIENKEVPLFMCSSEISSPTYIDDLTKVIEKIMSTDRYGIYNCTNAGAIKKSIWVKTILNSLNIKKDVIEIPENFISNRAPRPKCTILNMSLLKNCFEIEMPAWEASLKKYLEL</sequence>
<evidence type="ECO:0000313" key="4">
    <source>
        <dbReference type="EMBL" id="MFL0247827.1"/>
    </source>
</evidence>
<proteinExistence type="inferred from homology"/>
<dbReference type="PANTHER" id="PTHR10491">
    <property type="entry name" value="DTDP-4-DEHYDRORHAMNOSE REDUCTASE"/>
    <property type="match status" value="1"/>
</dbReference>
<reference evidence="4 5" key="1">
    <citation type="submission" date="2024-11" db="EMBL/GenBank/DDBJ databases">
        <authorList>
            <person name="Heng Y.C."/>
            <person name="Lim A.C.H."/>
            <person name="Lee J.K.Y."/>
            <person name="Kittelmann S."/>
        </authorList>
    </citation>
    <scope>NUCLEOTIDE SEQUENCE [LARGE SCALE GENOMIC DNA]</scope>
    <source>
        <strain evidence="4 5">WILCCON 0185</strain>
    </source>
</reference>
<comment type="function">
    <text evidence="2">Catalyzes the reduction of dTDP-6-deoxy-L-lyxo-4-hexulose to yield dTDP-L-rhamnose.</text>
</comment>
<dbReference type="Proteomes" id="UP001623591">
    <property type="component" value="Unassembled WGS sequence"/>
</dbReference>
<dbReference type="InterPro" id="IPR036291">
    <property type="entry name" value="NAD(P)-bd_dom_sf"/>
</dbReference>
<keyword evidence="2" id="KW-0560">Oxidoreductase</keyword>
<comment type="pathway">
    <text evidence="2">Carbohydrate biosynthesis; dTDP-L-rhamnose biosynthesis.</text>
</comment>
<dbReference type="InterPro" id="IPR029903">
    <property type="entry name" value="RmlD-like-bd"/>
</dbReference>
<name>A0ABW8T5Z1_9CLOT</name>
<dbReference type="EC" id="1.1.1.133" evidence="2"/>
<dbReference type="RefSeq" id="WP_406770257.1">
    <property type="nucleotide sequence ID" value="NZ_JBJHZZ010000009.1"/>
</dbReference>
<dbReference type="CDD" id="cd05254">
    <property type="entry name" value="dTDP_HR_like_SDR_e"/>
    <property type="match status" value="1"/>
</dbReference>
<dbReference type="SUPFAM" id="SSF51735">
    <property type="entry name" value="NAD(P)-binding Rossmann-fold domains"/>
    <property type="match status" value="1"/>
</dbReference>
<evidence type="ECO:0000256" key="1">
    <source>
        <dbReference type="ARBA" id="ARBA00010944"/>
    </source>
</evidence>
<dbReference type="PANTHER" id="PTHR10491:SF4">
    <property type="entry name" value="METHIONINE ADENOSYLTRANSFERASE 2 SUBUNIT BETA"/>
    <property type="match status" value="1"/>
</dbReference>
<dbReference type="Pfam" id="PF04321">
    <property type="entry name" value="RmlD_sub_bind"/>
    <property type="match status" value="1"/>
</dbReference>
<comment type="caution">
    <text evidence="4">The sequence shown here is derived from an EMBL/GenBank/DDBJ whole genome shotgun (WGS) entry which is preliminary data.</text>
</comment>
<organism evidence="4 5">
    <name type="scientific">Candidatus Clostridium stratigraminis</name>
    <dbReference type="NCBI Taxonomy" id="3381661"/>
    <lineage>
        <taxon>Bacteria</taxon>
        <taxon>Bacillati</taxon>
        <taxon>Bacillota</taxon>
        <taxon>Clostridia</taxon>
        <taxon>Eubacteriales</taxon>
        <taxon>Clostridiaceae</taxon>
        <taxon>Clostridium</taxon>
    </lineage>
</organism>
<accession>A0ABW8T5Z1</accession>
<comment type="similarity">
    <text evidence="1 2">Belongs to the dTDP-4-dehydrorhamnose reductase family.</text>
</comment>
<keyword evidence="5" id="KW-1185">Reference proteome</keyword>
<dbReference type="Gene3D" id="3.90.25.10">
    <property type="entry name" value="UDP-galactose 4-epimerase, domain 1"/>
    <property type="match status" value="1"/>
</dbReference>
<keyword evidence="2" id="KW-0521">NADP</keyword>
<feature type="domain" description="RmlD-like substrate binding" evidence="3">
    <location>
        <begin position="1"/>
        <end position="273"/>
    </location>
</feature>